<feature type="transmembrane region" description="Helical" evidence="2">
    <location>
        <begin position="50"/>
        <end position="72"/>
    </location>
</feature>
<dbReference type="EMBL" id="CP151657">
    <property type="protein sequence ID" value="WZP14558.1"/>
    <property type="molecule type" value="Genomic_DNA"/>
</dbReference>
<evidence type="ECO:0000313" key="3">
    <source>
        <dbReference type="EMBL" id="WZP14558.1"/>
    </source>
</evidence>
<feature type="transmembrane region" description="Helical" evidence="2">
    <location>
        <begin position="24"/>
        <end position="44"/>
    </location>
</feature>
<feature type="region of interest" description="Disordered" evidence="1">
    <location>
        <begin position="118"/>
        <end position="353"/>
    </location>
</feature>
<feature type="compositionally biased region" description="Polar residues" evidence="1">
    <location>
        <begin position="251"/>
        <end position="281"/>
    </location>
</feature>
<evidence type="ECO:0000256" key="2">
    <source>
        <dbReference type="SAM" id="Phobius"/>
    </source>
</evidence>
<feature type="compositionally biased region" description="Basic and acidic residues" evidence="1">
    <location>
        <begin position="344"/>
        <end position="353"/>
    </location>
</feature>
<evidence type="ECO:0000313" key="4">
    <source>
        <dbReference type="Proteomes" id="UP001448858"/>
    </source>
</evidence>
<dbReference type="RefSeq" id="WP_342022211.1">
    <property type="nucleotide sequence ID" value="NZ_CP151657.1"/>
</dbReference>
<organism evidence="3 4">
    <name type="scientific">Arthrobacter citreus</name>
    <dbReference type="NCBI Taxonomy" id="1670"/>
    <lineage>
        <taxon>Bacteria</taxon>
        <taxon>Bacillati</taxon>
        <taxon>Actinomycetota</taxon>
        <taxon>Actinomycetes</taxon>
        <taxon>Micrococcales</taxon>
        <taxon>Micrococcaceae</taxon>
        <taxon>Arthrobacter</taxon>
    </lineage>
</organism>
<keyword evidence="2" id="KW-1133">Transmembrane helix</keyword>
<protein>
    <submittedName>
        <fullName evidence="3">Uncharacterized protein</fullName>
    </submittedName>
</protein>
<keyword evidence="2" id="KW-0812">Transmembrane</keyword>
<sequence>MPDILPPQLVGVQQRPLYVKVRTALTVISSIWLLMAITGFGFFSGGTTSLALSLVLLYGTGMALIVVMAAVYRLVKNSAVKRTETAPDDTAAVVFVDTARSASEELLAALRPAAATGRPSAVSTRTVRAAVPPAVDTPAVTTPAAKASKAKPADAKPQAQKQPAKATKSQSATGTPAASTKTAAVAKGTAKTGTTSAAAQRVSPSQQKTGAAKSAPKSALNKAVPNKNTAGKPGPGKTAPVKSGPGKASVKTAQRTKASSKAPQGRTTQAKGRPANNSGSVSAAAKRTAGSADRQTGMKQPGAKDSSAGPVGPVVQICNTAQKSTRPALVLASSNAMPQPRLQHVPDSRKRAS</sequence>
<dbReference type="Proteomes" id="UP001448858">
    <property type="component" value="Chromosome"/>
</dbReference>
<accession>A0ABZ2ZR03</accession>
<proteinExistence type="predicted"/>
<reference evidence="3 4" key="1">
    <citation type="submission" date="2024-04" db="EMBL/GenBank/DDBJ databases">
        <title>Arthrobacter sp. from Plains bison fecal sample.</title>
        <authorList>
            <person name="Ruzzini A."/>
        </authorList>
    </citation>
    <scope>NUCLEOTIDE SEQUENCE [LARGE SCALE GENOMIC DNA]</scope>
    <source>
        <strain evidence="3 4">EINP1</strain>
    </source>
</reference>
<gene>
    <name evidence="3" type="ORF">AAE021_10125</name>
</gene>
<name>A0ABZ2ZR03_9MICC</name>
<keyword evidence="4" id="KW-1185">Reference proteome</keyword>
<evidence type="ECO:0000256" key="1">
    <source>
        <dbReference type="SAM" id="MobiDB-lite"/>
    </source>
</evidence>
<feature type="compositionally biased region" description="Low complexity" evidence="1">
    <location>
        <begin position="155"/>
        <end position="199"/>
    </location>
</feature>
<keyword evidence="2" id="KW-0472">Membrane</keyword>
<feature type="compositionally biased region" description="Low complexity" evidence="1">
    <location>
        <begin position="129"/>
        <end position="147"/>
    </location>
</feature>